<protein>
    <submittedName>
        <fullName evidence="1">Uncharacterized protein</fullName>
    </submittedName>
</protein>
<evidence type="ECO:0000313" key="1">
    <source>
        <dbReference type="EMBL" id="JAD19664.1"/>
    </source>
</evidence>
<organism evidence="1">
    <name type="scientific">Arundo donax</name>
    <name type="common">Giant reed</name>
    <name type="synonym">Donax arundinaceus</name>
    <dbReference type="NCBI Taxonomy" id="35708"/>
    <lineage>
        <taxon>Eukaryota</taxon>
        <taxon>Viridiplantae</taxon>
        <taxon>Streptophyta</taxon>
        <taxon>Embryophyta</taxon>
        <taxon>Tracheophyta</taxon>
        <taxon>Spermatophyta</taxon>
        <taxon>Magnoliopsida</taxon>
        <taxon>Liliopsida</taxon>
        <taxon>Poales</taxon>
        <taxon>Poaceae</taxon>
        <taxon>PACMAD clade</taxon>
        <taxon>Arundinoideae</taxon>
        <taxon>Arundineae</taxon>
        <taxon>Arundo</taxon>
    </lineage>
</organism>
<accession>A0A0A8Y0K5</accession>
<dbReference type="AlphaFoldDB" id="A0A0A8Y0K5"/>
<reference evidence="1" key="2">
    <citation type="journal article" date="2015" name="Data Brief">
        <title>Shoot transcriptome of the giant reed, Arundo donax.</title>
        <authorList>
            <person name="Barrero R.A."/>
            <person name="Guerrero F.D."/>
            <person name="Moolhuijzen P."/>
            <person name="Goolsby J.A."/>
            <person name="Tidwell J."/>
            <person name="Bellgard S.E."/>
            <person name="Bellgard M.I."/>
        </authorList>
    </citation>
    <scope>NUCLEOTIDE SEQUENCE</scope>
    <source>
        <tissue evidence="1">Shoot tissue taken approximately 20 cm above the soil surface</tissue>
    </source>
</reference>
<name>A0A0A8Y0K5_ARUDO</name>
<dbReference type="EMBL" id="GBRH01278231">
    <property type="protein sequence ID" value="JAD19664.1"/>
    <property type="molecule type" value="Transcribed_RNA"/>
</dbReference>
<proteinExistence type="predicted"/>
<sequence>MQKTPPLARNLSNLKYSFSVESISPMVITFSHG</sequence>
<reference evidence="1" key="1">
    <citation type="submission" date="2014-09" db="EMBL/GenBank/DDBJ databases">
        <authorList>
            <person name="Magalhaes I.L.F."/>
            <person name="Oliveira U."/>
            <person name="Santos F.R."/>
            <person name="Vidigal T.H.D.A."/>
            <person name="Brescovit A.D."/>
            <person name="Santos A.J."/>
        </authorList>
    </citation>
    <scope>NUCLEOTIDE SEQUENCE</scope>
    <source>
        <tissue evidence="1">Shoot tissue taken approximately 20 cm above the soil surface</tissue>
    </source>
</reference>